<feature type="region of interest" description="Disordered" evidence="1">
    <location>
        <begin position="1"/>
        <end position="23"/>
    </location>
</feature>
<protein>
    <submittedName>
        <fullName evidence="2">Uncharacterized protein</fullName>
    </submittedName>
</protein>
<gene>
    <name evidence="2" type="ORF">PoB_000243700</name>
</gene>
<reference evidence="2 3" key="1">
    <citation type="journal article" date="2021" name="Elife">
        <title>Chloroplast acquisition without the gene transfer in kleptoplastic sea slugs, Plakobranchus ocellatus.</title>
        <authorList>
            <person name="Maeda T."/>
            <person name="Takahashi S."/>
            <person name="Yoshida T."/>
            <person name="Shimamura S."/>
            <person name="Takaki Y."/>
            <person name="Nagai Y."/>
            <person name="Toyoda A."/>
            <person name="Suzuki Y."/>
            <person name="Arimoto A."/>
            <person name="Ishii H."/>
            <person name="Satoh N."/>
            <person name="Nishiyama T."/>
            <person name="Hasebe M."/>
            <person name="Maruyama T."/>
            <person name="Minagawa J."/>
            <person name="Obokata J."/>
            <person name="Shigenobu S."/>
        </authorList>
    </citation>
    <scope>NUCLEOTIDE SEQUENCE [LARGE SCALE GENOMIC DNA]</scope>
</reference>
<evidence type="ECO:0000313" key="2">
    <source>
        <dbReference type="EMBL" id="GFN75931.1"/>
    </source>
</evidence>
<dbReference type="AlphaFoldDB" id="A0AAV3XZK1"/>
<accession>A0AAV3XZK1</accession>
<evidence type="ECO:0000313" key="3">
    <source>
        <dbReference type="Proteomes" id="UP000735302"/>
    </source>
</evidence>
<sequence>MIGSYGEGGAINSRRDFDSSRVQPQCNLSPDWLRFPDLLQATDYRRNAQNQGGGRLRFVDQLVAIVIPHLLGKKGNRKSCPTNDNWS</sequence>
<dbReference type="Proteomes" id="UP000735302">
    <property type="component" value="Unassembled WGS sequence"/>
</dbReference>
<proteinExistence type="predicted"/>
<dbReference type="EMBL" id="BLXT01000311">
    <property type="protein sequence ID" value="GFN75931.1"/>
    <property type="molecule type" value="Genomic_DNA"/>
</dbReference>
<evidence type="ECO:0000256" key="1">
    <source>
        <dbReference type="SAM" id="MobiDB-lite"/>
    </source>
</evidence>
<name>A0AAV3XZK1_9GAST</name>
<organism evidence="2 3">
    <name type="scientific">Plakobranchus ocellatus</name>
    <dbReference type="NCBI Taxonomy" id="259542"/>
    <lineage>
        <taxon>Eukaryota</taxon>
        <taxon>Metazoa</taxon>
        <taxon>Spiralia</taxon>
        <taxon>Lophotrochozoa</taxon>
        <taxon>Mollusca</taxon>
        <taxon>Gastropoda</taxon>
        <taxon>Heterobranchia</taxon>
        <taxon>Euthyneura</taxon>
        <taxon>Panpulmonata</taxon>
        <taxon>Sacoglossa</taxon>
        <taxon>Placobranchoidea</taxon>
        <taxon>Plakobranchidae</taxon>
        <taxon>Plakobranchus</taxon>
    </lineage>
</organism>
<keyword evidence="3" id="KW-1185">Reference proteome</keyword>
<comment type="caution">
    <text evidence="2">The sequence shown here is derived from an EMBL/GenBank/DDBJ whole genome shotgun (WGS) entry which is preliminary data.</text>
</comment>